<evidence type="ECO:0000313" key="1">
    <source>
        <dbReference type="EMBL" id="MDQ0160855.1"/>
    </source>
</evidence>
<organism evidence="1 2">
    <name type="scientific">Alkalibacillus salilacus</name>
    <dbReference type="NCBI Taxonomy" id="284582"/>
    <lineage>
        <taxon>Bacteria</taxon>
        <taxon>Bacillati</taxon>
        <taxon>Bacillota</taxon>
        <taxon>Bacilli</taxon>
        <taxon>Bacillales</taxon>
        <taxon>Bacillaceae</taxon>
        <taxon>Alkalibacillus</taxon>
    </lineage>
</organism>
<keyword evidence="2" id="KW-1185">Reference proteome</keyword>
<evidence type="ECO:0008006" key="3">
    <source>
        <dbReference type="Google" id="ProtNLM"/>
    </source>
</evidence>
<reference evidence="1 2" key="1">
    <citation type="submission" date="2023-07" db="EMBL/GenBank/DDBJ databases">
        <title>Genomic Encyclopedia of Type Strains, Phase IV (KMG-IV): sequencing the most valuable type-strain genomes for metagenomic binning, comparative biology and taxonomic classification.</title>
        <authorList>
            <person name="Goeker M."/>
        </authorList>
    </citation>
    <scope>NUCLEOTIDE SEQUENCE [LARGE SCALE GENOMIC DNA]</scope>
    <source>
        <strain evidence="1 2">DSM 16460</strain>
    </source>
</reference>
<dbReference type="RefSeq" id="WP_306978394.1">
    <property type="nucleotide sequence ID" value="NZ_JAUSTQ010000020.1"/>
</dbReference>
<protein>
    <recommendedName>
        <fullName evidence="3">Hydrolase</fullName>
    </recommendedName>
</protein>
<proteinExistence type="predicted"/>
<name>A0ABT9VIS1_9BACI</name>
<comment type="caution">
    <text evidence="1">The sequence shown here is derived from an EMBL/GenBank/DDBJ whole genome shotgun (WGS) entry which is preliminary data.</text>
</comment>
<dbReference type="EMBL" id="JAUSTQ010000020">
    <property type="protein sequence ID" value="MDQ0160855.1"/>
    <property type="molecule type" value="Genomic_DNA"/>
</dbReference>
<sequence length="110" mass="13052">MDRRKFYVSIESGEISEAKAGNNDDFVIYGNPDEIISLRECFDELKGAEDATAFRATLPFKEYHRDEENDAYDYYMMKGYKMLYNLGDHETKQHIESMSFFDQFDRIEDE</sequence>
<evidence type="ECO:0000313" key="2">
    <source>
        <dbReference type="Proteomes" id="UP001224359"/>
    </source>
</evidence>
<gene>
    <name evidence="1" type="ORF">J2S77_002862</name>
</gene>
<accession>A0ABT9VIS1</accession>
<dbReference type="Proteomes" id="UP001224359">
    <property type="component" value="Unassembled WGS sequence"/>
</dbReference>